<dbReference type="AlphaFoldDB" id="A0A016TM74"/>
<sequence length="241" mass="27390">MCGFYRFAYEIRWRENSLSTVLDRISPFSASIPFLKSSVLIPKPASALEPALATLQLNLMQAYSRQTKMKPASNLTEKEKRGLNKLPDLEKELRYSVSDKSGDFVELTQAMDKKLVKQDLSDTNTYEKSSKTAFDKASNNLRSTARRILGKIMNAKTIRRFIVTFPSVPTYYALVKTHKLRESVDLQKLTEEEMKTRPIISFCGGPSDRVSWFLTKLLPSLLRNVAAHVINAEDFKSPESL</sequence>
<comment type="caution">
    <text evidence="1">The sequence shown here is derived from an EMBL/GenBank/DDBJ whole genome shotgun (WGS) entry which is preliminary data.</text>
</comment>
<dbReference type="EMBL" id="JARK01001427">
    <property type="protein sequence ID" value="EYC03767.1"/>
    <property type="molecule type" value="Genomic_DNA"/>
</dbReference>
<evidence type="ECO:0000313" key="2">
    <source>
        <dbReference type="Proteomes" id="UP000024635"/>
    </source>
</evidence>
<name>A0A016TM74_9BILA</name>
<evidence type="ECO:0000313" key="1">
    <source>
        <dbReference type="EMBL" id="EYC03767.1"/>
    </source>
</evidence>
<accession>A0A016TM74</accession>
<protein>
    <submittedName>
        <fullName evidence="1">Uncharacterized protein</fullName>
    </submittedName>
</protein>
<keyword evidence="2" id="KW-1185">Reference proteome</keyword>
<organism evidence="1 2">
    <name type="scientific">Ancylostoma ceylanicum</name>
    <dbReference type="NCBI Taxonomy" id="53326"/>
    <lineage>
        <taxon>Eukaryota</taxon>
        <taxon>Metazoa</taxon>
        <taxon>Ecdysozoa</taxon>
        <taxon>Nematoda</taxon>
        <taxon>Chromadorea</taxon>
        <taxon>Rhabditida</taxon>
        <taxon>Rhabditina</taxon>
        <taxon>Rhabditomorpha</taxon>
        <taxon>Strongyloidea</taxon>
        <taxon>Ancylostomatidae</taxon>
        <taxon>Ancylostomatinae</taxon>
        <taxon>Ancylostoma</taxon>
    </lineage>
</organism>
<reference evidence="2" key="1">
    <citation type="journal article" date="2015" name="Nat. Genet.">
        <title>The genome and transcriptome of the zoonotic hookworm Ancylostoma ceylanicum identify infection-specific gene families.</title>
        <authorList>
            <person name="Schwarz E.M."/>
            <person name="Hu Y."/>
            <person name="Antoshechkin I."/>
            <person name="Miller M.M."/>
            <person name="Sternberg P.W."/>
            <person name="Aroian R.V."/>
        </authorList>
    </citation>
    <scope>NUCLEOTIDE SEQUENCE</scope>
    <source>
        <strain evidence="2">HY135</strain>
    </source>
</reference>
<gene>
    <name evidence="1" type="primary">Acey_s0091.g2411</name>
    <name evidence="1" type="ORF">Y032_0091g2411</name>
</gene>
<proteinExistence type="predicted"/>
<dbReference type="Proteomes" id="UP000024635">
    <property type="component" value="Unassembled WGS sequence"/>
</dbReference>